<dbReference type="SUPFAM" id="SSF117289">
    <property type="entry name" value="Nucleoporin domain"/>
    <property type="match status" value="1"/>
</dbReference>
<dbReference type="Gene3D" id="2.130.10.10">
    <property type="entry name" value="YVTN repeat-like/Quinoprotein amine dehydrogenase"/>
    <property type="match status" value="1"/>
</dbReference>
<dbReference type="KEGG" id="mgl:MGL_2728"/>
<organism evidence="6 7">
    <name type="scientific">Malassezia globosa (strain ATCC MYA-4612 / CBS 7966)</name>
    <name type="common">Dandruff-associated fungus</name>
    <dbReference type="NCBI Taxonomy" id="425265"/>
    <lineage>
        <taxon>Eukaryota</taxon>
        <taxon>Fungi</taxon>
        <taxon>Dikarya</taxon>
        <taxon>Basidiomycota</taxon>
        <taxon>Ustilaginomycotina</taxon>
        <taxon>Malasseziomycetes</taxon>
        <taxon>Malasseziales</taxon>
        <taxon>Malasseziaceae</taxon>
        <taxon>Malassezia</taxon>
    </lineage>
</organism>
<evidence type="ECO:0000259" key="5">
    <source>
        <dbReference type="Pfam" id="PF16755"/>
    </source>
</evidence>
<keyword evidence="7" id="KW-1185">Reference proteome</keyword>
<dbReference type="InterPro" id="IPR015943">
    <property type="entry name" value="WD40/YVTN_repeat-like_dom_sf"/>
</dbReference>
<dbReference type="STRING" id="425265.A8Q556"/>
<dbReference type="InParanoid" id="A8Q556"/>
<keyword evidence="3" id="KW-0539">Nucleus</keyword>
<feature type="compositionally biased region" description="Polar residues" evidence="4">
    <location>
        <begin position="500"/>
        <end position="531"/>
    </location>
</feature>
<dbReference type="Pfam" id="PF16755">
    <property type="entry name" value="Beta-prop_NUP159_NUP214"/>
    <property type="match status" value="1"/>
</dbReference>
<evidence type="ECO:0000313" key="7">
    <source>
        <dbReference type="Proteomes" id="UP000008837"/>
    </source>
</evidence>
<dbReference type="EMBL" id="AAYY01000009">
    <property type="protein sequence ID" value="EDP43132.1"/>
    <property type="molecule type" value="Genomic_DNA"/>
</dbReference>
<comment type="subcellular location">
    <subcellularLocation>
        <location evidence="1">Nucleus</location>
    </subcellularLocation>
</comment>
<keyword evidence="2" id="KW-0813">Transport</keyword>
<dbReference type="PANTHER" id="PTHR36135">
    <property type="entry name" value="FIBROUS SHEATH CABYR-BINDING PROTEIN"/>
    <property type="match status" value="1"/>
</dbReference>
<evidence type="ECO:0000256" key="2">
    <source>
        <dbReference type="ARBA" id="ARBA00022448"/>
    </source>
</evidence>
<dbReference type="OrthoDB" id="248320at2759"/>
<protein>
    <recommendedName>
        <fullName evidence="5">Nucleoporin Nup159/Nup146 N-terminal domain-containing protein</fullName>
    </recommendedName>
</protein>
<dbReference type="GO" id="GO:0005634">
    <property type="term" value="C:nucleus"/>
    <property type="evidence" value="ECO:0007669"/>
    <property type="project" value="UniProtKB-SubCell"/>
</dbReference>
<sequence length="959" mass="101995">MLAPNPGDKNALCVALLNVDPSSRQHGTAHIFDLCEAQWVCTLPANHVTSACWSTRGKQLVLGLQSGELLQLTPEGEVKATLPPLPESERSLYVEDVQWLENHAFLVTYNTCPPAAEHSQEPVHEYEVFMILRDPKANTMTYSAFPLDVAPPFGDTSRWPCRYACTLRDWMPMKHIIFMACSASTDVGVIGFKHAWEALELEETSRPVLPFSSQDETSDTAPVALALDLSSTDSVPDPNAAAKGEDPSTTLPAVPILYVYTNDGVLLAYHVIFTEAEAPYPGMVSIESNPAFSPSALPAPTIPQPSSTPAPAFGSTSTPAPTFGSTTAFGGTSSKPAIASAPAFGQTSSFGAASLGGGFSEFGAKGTSAFGTGFAQQSQHVSFGQKSGPSLNFASQQPAFGQTQKPVSGSISGFSQFSSKGSTSNFGTSAFSAASSKPNAFSNVPSTSNGSVFGSGGGFQTGKPAFSDAATQPKLRQQATEEQNEETRDQLFTFGGLSDALSQSEKPFGQASNLSPTNFSFGQRSSVQTDGSPPAGQPTPQSLKTDLKDTGSNETASTISSIFQSSNNKAGSIVHEDRNVMDHASKTTQSQDTPITEKPNLEQCAVPLISTDETKLEDSKEKDSGLSAQESIENKTKPCFSSEQPSSGLKQAKVDMSTSSFIKENLNGQGSKFPQLAENETKQAPSSFTEFTKGDPKESAFSFGKPAEDKPKESAFSFGKPAEDKPKESAFSFAKPAEDKPKESAFSFGKPAEDKPKESAFSFAKPAEDKPKESAFSFGKPAEDKPKESAFSFGKPAEDKPKESAFSFGKPAEDKPKESAFSFGKPAEDKPKESAFSFAKPAEDKPKESAFSFGKPAEDKPKESAFSFGKPAEDKPKESAFSFGKPAEDKPKESAFSFAKPAEDKPKESAFSFSKPAEDKPKESAFSFSKPAEDKPKESAFSFGKSLTEKSIEASSISS</sequence>
<proteinExistence type="predicted"/>
<dbReference type="InterPro" id="IPR039462">
    <property type="entry name" value="Nup159/Nup146_N"/>
</dbReference>
<dbReference type="OMA" id="ITHLAYT"/>
<feature type="region of interest" description="Disordered" evidence="4">
    <location>
        <begin position="296"/>
        <end position="329"/>
    </location>
</feature>
<evidence type="ECO:0000256" key="1">
    <source>
        <dbReference type="ARBA" id="ARBA00004123"/>
    </source>
</evidence>
<name>A8Q556_MALGO</name>
<feature type="compositionally biased region" description="Basic and acidic residues" evidence="4">
    <location>
        <begin position="612"/>
        <end position="624"/>
    </location>
</feature>
<dbReference type="GeneID" id="5854651"/>
<feature type="compositionally biased region" description="Polar residues" evidence="4">
    <location>
        <begin position="656"/>
        <end position="672"/>
    </location>
</feature>
<feature type="region of interest" description="Disordered" evidence="4">
    <location>
        <begin position="453"/>
        <end position="487"/>
    </location>
</feature>
<accession>A8Q556</accession>
<dbReference type="FunCoup" id="A8Q556">
    <property type="interactions" value="15"/>
</dbReference>
<evidence type="ECO:0000313" key="6">
    <source>
        <dbReference type="EMBL" id="EDP43132.1"/>
    </source>
</evidence>
<dbReference type="PANTHER" id="PTHR36135:SF1">
    <property type="entry name" value="FIBROUS SHEATH CABYR-BINDING PROTEIN"/>
    <property type="match status" value="1"/>
</dbReference>
<feature type="domain" description="Nucleoporin Nup159/Nup146 N-terminal" evidence="5">
    <location>
        <begin position="25"/>
        <end position="266"/>
    </location>
</feature>
<feature type="compositionally biased region" description="Polar residues" evidence="4">
    <location>
        <begin position="552"/>
        <end position="570"/>
    </location>
</feature>
<dbReference type="GO" id="GO:0033234">
    <property type="term" value="P:negative regulation of protein sumoylation"/>
    <property type="evidence" value="ECO:0007669"/>
    <property type="project" value="InterPro"/>
</dbReference>
<evidence type="ECO:0000256" key="4">
    <source>
        <dbReference type="SAM" id="MobiDB-lite"/>
    </source>
</evidence>
<feature type="region of interest" description="Disordered" evidence="4">
    <location>
        <begin position="500"/>
        <end position="959"/>
    </location>
</feature>
<feature type="compositionally biased region" description="Polar residues" evidence="4">
    <location>
        <begin position="309"/>
        <end position="320"/>
    </location>
</feature>
<feature type="compositionally biased region" description="Basic and acidic residues" evidence="4">
    <location>
        <begin position="574"/>
        <end position="585"/>
    </location>
</feature>
<dbReference type="VEuPathDB" id="FungiDB:MGL_2728"/>
<gene>
    <name evidence="6" type="ORF">MGL_2728</name>
</gene>
<evidence type="ECO:0000256" key="3">
    <source>
        <dbReference type="ARBA" id="ARBA00023242"/>
    </source>
</evidence>
<dbReference type="GO" id="GO:0005509">
    <property type="term" value="F:calcium ion binding"/>
    <property type="evidence" value="ECO:0007669"/>
    <property type="project" value="InterPro"/>
</dbReference>
<dbReference type="InterPro" id="IPR043375">
    <property type="entry name" value="FSCB"/>
</dbReference>
<dbReference type="RefSeq" id="XP_001730346.1">
    <property type="nucleotide sequence ID" value="XM_001730294.1"/>
</dbReference>
<reference evidence="6 7" key="1">
    <citation type="journal article" date="2007" name="Proc. Natl. Acad. Sci. U.S.A.">
        <title>Dandruff-associated Malassezia genomes reveal convergent and divergent virulence traits shared with plant and human fungal pathogens.</title>
        <authorList>
            <person name="Xu J."/>
            <person name="Saunders C.W."/>
            <person name="Hu P."/>
            <person name="Grant R.A."/>
            <person name="Boekhout T."/>
            <person name="Kuramae E.E."/>
            <person name="Kronstad J.W."/>
            <person name="Deangelis Y.M."/>
            <person name="Reeder N.L."/>
            <person name="Johnstone K.R."/>
            <person name="Leland M."/>
            <person name="Fieno A.M."/>
            <person name="Begley W.M."/>
            <person name="Sun Y."/>
            <person name="Lacey M.P."/>
            <person name="Chaudhary T."/>
            <person name="Keough T."/>
            <person name="Chu L."/>
            <person name="Sears R."/>
            <person name="Yuan B."/>
            <person name="Dawson T.L.Jr."/>
        </authorList>
    </citation>
    <scope>NUCLEOTIDE SEQUENCE [LARGE SCALE GENOMIC DNA]</scope>
    <source>
        <strain evidence="7">ATCC MYA-4612 / CBS 7966</strain>
    </source>
</reference>
<comment type="caution">
    <text evidence="6">The sequence shown here is derived from an EMBL/GenBank/DDBJ whole genome shotgun (WGS) entry which is preliminary data.</text>
</comment>
<dbReference type="Proteomes" id="UP000008837">
    <property type="component" value="Unassembled WGS sequence"/>
</dbReference>
<feature type="compositionally biased region" description="Polar residues" evidence="4">
    <location>
        <begin position="639"/>
        <end position="649"/>
    </location>
</feature>
<dbReference type="AlphaFoldDB" id="A8Q556"/>